<dbReference type="EMBL" id="LT670818">
    <property type="protein sequence ID" value="SHH15492.1"/>
    <property type="molecule type" value="Genomic_DNA"/>
</dbReference>
<sequence length="549" mass="59015">MNQLSTPALAADRPIDTPKDAFDRLTLLGWRWGLAAIIAGLAGSFFLFGYALIYWRNADMDFMVIYSALALNDGKPQQFFDHTAYLTILSVKLWFQWLHALGLLDAWSLSAIPPASNAPAFDAAMTSAVRAGRLLAFLIATGCVLAFASLARRIVRDWRVAMLATVAFAFSGGVAVHSRILRSELVAACPVIFALMIVIAAGRRASTARPLALAAAAALCVLGLENKVQAILLIGALPLVVLPFGSKGSASVGFWRRPRSGPLAAVVAAVAALAAAWAAWPLIAAGFDRALLDAAHFHPLLLGRFGLYQAALIVLIGGCMIGYAAIWRISAGETLTSMFAMAAAALLALLALRLVYNASNVIAVFNPLEKMLTFADANTLDAANGSNLAGILLLLLDGLASVFARYTFVLHSSPRPTVFLTWLIVPGIIYAWRRGDRLLAIQALVLLLAAVGIDTLGVRRGLKSEYFIFTDPLIVLSGAVLLDGLNELRFHRWTYPVAMVLFGLHIAVGQAQPIKYAFMRRGPQPICEWDGHYMPLLPLPWCSSGVARP</sequence>
<evidence type="ECO:0000313" key="2">
    <source>
        <dbReference type="EMBL" id="SHH15492.1"/>
    </source>
</evidence>
<keyword evidence="1" id="KW-0472">Membrane</keyword>
<feature type="transmembrane region" description="Helical" evidence="1">
    <location>
        <begin position="32"/>
        <end position="55"/>
    </location>
</feature>
<dbReference type="Proteomes" id="UP000190675">
    <property type="component" value="Chromosome I"/>
</dbReference>
<reference evidence="2 3" key="1">
    <citation type="submission" date="2016-11" db="EMBL/GenBank/DDBJ databases">
        <authorList>
            <person name="Jaros S."/>
            <person name="Januszkiewicz K."/>
            <person name="Wedrychowicz H."/>
        </authorList>
    </citation>
    <scope>NUCLEOTIDE SEQUENCE [LARGE SCALE GENOMIC DNA]</scope>
    <source>
        <strain evidence="2 3">GAS242</strain>
    </source>
</reference>
<dbReference type="AlphaFoldDB" id="A0A1M5QN65"/>
<feature type="transmembrane region" description="Helical" evidence="1">
    <location>
        <begin position="263"/>
        <end position="287"/>
    </location>
</feature>
<feature type="transmembrane region" description="Helical" evidence="1">
    <location>
        <begin position="416"/>
        <end position="432"/>
    </location>
</feature>
<feature type="transmembrane region" description="Helical" evidence="1">
    <location>
        <begin position="307"/>
        <end position="327"/>
    </location>
</feature>
<feature type="transmembrane region" description="Helical" evidence="1">
    <location>
        <begin position="160"/>
        <end position="178"/>
    </location>
</feature>
<feature type="transmembrane region" description="Helical" evidence="1">
    <location>
        <begin position="134"/>
        <end position="154"/>
    </location>
</feature>
<protein>
    <recommendedName>
        <fullName evidence="4">Dolichyl-phosphate-mannose-protein mannosyltransferase</fullName>
    </recommendedName>
</protein>
<accession>A0A1M5QN65</accession>
<feature type="transmembrane region" description="Helical" evidence="1">
    <location>
        <begin position="464"/>
        <end position="481"/>
    </location>
</feature>
<dbReference type="RefSeq" id="WP_079569061.1">
    <property type="nucleotide sequence ID" value="NZ_LT670818.1"/>
</dbReference>
<gene>
    <name evidence="2" type="ORF">SAMN05444169_6046</name>
</gene>
<feature type="transmembrane region" description="Helical" evidence="1">
    <location>
        <begin position="385"/>
        <end position="404"/>
    </location>
</feature>
<feature type="transmembrane region" description="Helical" evidence="1">
    <location>
        <begin position="339"/>
        <end position="365"/>
    </location>
</feature>
<name>A0A1M5QN65_9BRAD</name>
<organism evidence="2 3">
    <name type="scientific">Bradyrhizobium erythrophlei</name>
    <dbReference type="NCBI Taxonomy" id="1437360"/>
    <lineage>
        <taxon>Bacteria</taxon>
        <taxon>Pseudomonadati</taxon>
        <taxon>Pseudomonadota</taxon>
        <taxon>Alphaproteobacteria</taxon>
        <taxon>Hyphomicrobiales</taxon>
        <taxon>Nitrobacteraceae</taxon>
        <taxon>Bradyrhizobium</taxon>
    </lineage>
</organism>
<keyword evidence="1" id="KW-0812">Transmembrane</keyword>
<keyword evidence="1" id="KW-1133">Transmembrane helix</keyword>
<evidence type="ECO:0008006" key="4">
    <source>
        <dbReference type="Google" id="ProtNLM"/>
    </source>
</evidence>
<evidence type="ECO:0000256" key="1">
    <source>
        <dbReference type="SAM" id="Phobius"/>
    </source>
</evidence>
<feature type="transmembrane region" description="Helical" evidence="1">
    <location>
        <begin position="185"/>
        <end position="205"/>
    </location>
</feature>
<feature type="transmembrane region" description="Helical" evidence="1">
    <location>
        <begin position="438"/>
        <end position="457"/>
    </location>
</feature>
<dbReference type="OrthoDB" id="7295605at2"/>
<feature type="transmembrane region" description="Helical" evidence="1">
    <location>
        <begin position="211"/>
        <end position="242"/>
    </location>
</feature>
<feature type="transmembrane region" description="Helical" evidence="1">
    <location>
        <begin position="493"/>
        <end position="511"/>
    </location>
</feature>
<evidence type="ECO:0000313" key="3">
    <source>
        <dbReference type="Proteomes" id="UP000190675"/>
    </source>
</evidence>
<proteinExistence type="predicted"/>